<evidence type="ECO:0000256" key="9">
    <source>
        <dbReference type="ARBA" id="ARBA00022729"/>
    </source>
</evidence>
<dbReference type="GO" id="GO:0140825">
    <property type="term" value="F:lactoperoxidase activity"/>
    <property type="evidence" value="ECO:0007669"/>
    <property type="project" value="UniProtKB-EC"/>
</dbReference>
<feature type="disulfide bond" evidence="19">
    <location>
        <begin position="128"/>
        <end position="324"/>
    </location>
</feature>
<organism evidence="22 23">
    <name type="scientific">Trema orientale</name>
    <name type="common">Charcoal tree</name>
    <name type="synonym">Celtis orientalis</name>
    <dbReference type="NCBI Taxonomy" id="63057"/>
    <lineage>
        <taxon>Eukaryota</taxon>
        <taxon>Viridiplantae</taxon>
        <taxon>Streptophyta</taxon>
        <taxon>Embryophyta</taxon>
        <taxon>Tracheophyta</taxon>
        <taxon>Spermatophyta</taxon>
        <taxon>Magnoliopsida</taxon>
        <taxon>eudicotyledons</taxon>
        <taxon>Gunneridae</taxon>
        <taxon>Pentapetalae</taxon>
        <taxon>rosids</taxon>
        <taxon>fabids</taxon>
        <taxon>Rosales</taxon>
        <taxon>Cannabaceae</taxon>
        <taxon>Trema</taxon>
    </lineage>
</organism>
<keyword evidence="12 17" id="KW-0408">Iron</keyword>
<keyword evidence="6 20" id="KW-0575">Peroxidase</keyword>
<dbReference type="InParanoid" id="A0A2P5E9J7"/>
<dbReference type="PRINTS" id="PR00458">
    <property type="entry name" value="PEROXIDASE"/>
</dbReference>
<dbReference type="EMBL" id="JXTC01000200">
    <property type="protein sequence ID" value="PON82184.1"/>
    <property type="molecule type" value="Genomic_DNA"/>
</dbReference>
<evidence type="ECO:0000256" key="5">
    <source>
        <dbReference type="ARBA" id="ARBA00012313"/>
    </source>
</evidence>
<feature type="disulfide bond" evidence="19">
    <location>
        <begin position="75"/>
        <end position="80"/>
    </location>
</feature>
<dbReference type="Pfam" id="PF00141">
    <property type="entry name" value="peroxidase"/>
    <property type="match status" value="1"/>
</dbReference>
<feature type="binding site" evidence="17">
    <location>
        <position position="256"/>
    </location>
    <ligand>
        <name>Ca(2+)</name>
        <dbReference type="ChEBI" id="CHEBI:29108"/>
        <label>2</label>
    </ligand>
</feature>
<keyword evidence="8 17" id="KW-0479">Metal-binding</keyword>
<keyword evidence="13 19" id="KW-1015">Disulfide bond</keyword>
<evidence type="ECO:0000256" key="2">
    <source>
        <dbReference type="ARBA" id="ARBA00002322"/>
    </source>
</evidence>
<dbReference type="FunFam" id="1.10.520.10:FF:000009">
    <property type="entry name" value="Peroxidase"/>
    <property type="match status" value="1"/>
</dbReference>
<dbReference type="GO" id="GO:0020037">
    <property type="term" value="F:heme binding"/>
    <property type="evidence" value="ECO:0007669"/>
    <property type="project" value="UniProtKB-UniRule"/>
</dbReference>
<feature type="signal peptide" evidence="20">
    <location>
        <begin position="1"/>
        <end position="29"/>
    </location>
</feature>
<comment type="function">
    <text evidence="2">Removal of H(2)O(2), oxidation of toxic reductants, biosynthesis and degradation of lignin, suberization, auxin catabolism, response to environmental stresses such as wounding, pathogen attack and oxidative stress. These functions might be dependent on each isozyme/isoform in each plant tissue.</text>
</comment>
<dbReference type="AlphaFoldDB" id="A0A2P5E9J7"/>
<dbReference type="InterPro" id="IPR010255">
    <property type="entry name" value="Haem_peroxidase_sf"/>
</dbReference>
<reference evidence="23" key="1">
    <citation type="submission" date="2016-06" db="EMBL/GenBank/DDBJ databases">
        <title>Parallel loss of symbiosis genes in relatives of nitrogen-fixing non-legume Parasponia.</title>
        <authorList>
            <person name="Van Velzen R."/>
            <person name="Holmer R."/>
            <person name="Bu F."/>
            <person name="Rutten L."/>
            <person name="Van Zeijl A."/>
            <person name="Liu W."/>
            <person name="Santuari L."/>
            <person name="Cao Q."/>
            <person name="Sharma T."/>
            <person name="Shen D."/>
            <person name="Roswanjaya Y."/>
            <person name="Wardhani T."/>
            <person name="Kalhor M.S."/>
            <person name="Jansen J."/>
            <person name="Van den Hoogen J."/>
            <person name="Gungor B."/>
            <person name="Hartog M."/>
            <person name="Hontelez J."/>
            <person name="Verver J."/>
            <person name="Yang W.-C."/>
            <person name="Schijlen E."/>
            <person name="Repin R."/>
            <person name="Schilthuizen M."/>
            <person name="Schranz E."/>
            <person name="Heidstra R."/>
            <person name="Miyata K."/>
            <person name="Fedorova E."/>
            <person name="Kohlen W."/>
            <person name="Bisseling T."/>
            <person name="Smit S."/>
            <person name="Geurts R."/>
        </authorList>
    </citation>
    <scope>NUCLEOTIDE SEQUENCE [LARGE SCALE GENOMIC DNA]</scope>
    <source>
        <strain evidence="23">cv. RG33-2</strain>
    </source>
</reference>
<keyword evidence="11 20" id="KW-0560">Oxidoreductase</keyword>
<feature type="disulfide bond" evidence="19">
    <location>
        <begin position="42"/>
        <end position="122"/>
    </location>
</feature>
<feature type="binding site" evidence="17">
    <location>
        <position position="251"/>
    </location>
    <ligand>
        <name>Ca(2+)</name>
        <dbReference type="ChEBI" id="CHEBI:29108"/>
        <label>2</label>
    </ligand>
</feature>
<dbReference type="PROSITE" id="PS00435">
    <property type="entry name" value="PEROXIDASE_1"/>
    <property type="match status" value="1"/>
</dbReference>
<comment type="cofactor">
    <cofactor evidence="17 20">
        <name>heme b</name>
        <dbReference type="ChEBI" id="CHEBI:60344"/>
    </cofactor>
    <text evidence="17 20">Binds 1 heme b (iron(II)-protoporphyrin IX) group per subunit.</text>
</comment>
<dbReference type="GO" id="GO:0042744">
    <property type="term" value="P:hydrogen peroxide catabolic process"/>
    <property type="evidence" value="ECO:0007669"/>
    <property type="project" value="UniProtKB-KW"/>
</dbReference>
<dbReference type="EC" id="1.11.1.7" evidence="5 20"/>
<comment type="subcellular location">
    <subcellularLocation>
        <location evidence="3 20">Secreted</location>
    </subcellularLocation>
</comment>
<evidence type="ECO:0000256" key="14">
    <source>
        <dbReference type="ARBA" id="ARBA00023180"/>
    </source>
</evidence>
<feature type="domain" description="Plant heme peroxidase family profile" evidence="21">
    <location>
        <begin position="37"/>
        <end position="328"/>
    </location>
</feature>
<dbReference type="InterPro" id="IPR033905">
    <property type="entry name" value="Secretory_peroxidase"/>
</dbReference>
<comment type="catalytic activity">
    <reaction evidence="1 20">
        <text>2 a phenolic donor + H2O2 = 2 a phenolic radical donor + 2 H2O</text>
        <dbReference type="Rhea" id="RHEA:56136"/>
        <dbReference type="ChEBI" id="CHEBI:15377"/>
        <dbReference type="ChEBI" id="CHEBI:16240"/>
        <dbReference type="ChEBI" id="CHEBI:139520"/>
        <dbReference type="ChEBI" id="CHEBI:139521"/>
        <dbReference type="EC" id="1.11.1.7"/>
    </reaction>
</comment>
<name>A0A2P5E9J7_TREOI</name>
<dbReference type="GO" id="GO:0006979">
    <property type="term" value="P:response to oxidative stress"/>
    <property type="evidence" value="ECO:0007669"/>
    <property type="project" value="UniProtKB-UniRule"/>
</dbReference>
<feature type="binding site" evidence="17">
    <location>
        <position position="79"/>
    </location>
    <ligand>
        <name>Ca(2+)</name>
        <dbReference type="ChEBI" id="CHEBI:29108"/>
        <label>1</label>
    </ligand>
</feature>
<feature type="active site" description="Proton acceptor" evidence="15">
    <location>
        <position position="73"/>
    </location>
</feature>
<keyword evidence="20" id="KW-0964">Secreted</keyword>
<evidence type="ECO:0000256" key="8">
    <source>
        <dbReference type="ARBA" id="ARBA00022723"/>
    </source>
</evidence>
<evidence type="ECO:0000259" key="21">
    <source>
        <dbReference type="PROSITE" id="PS50873"/>
    </source>
</evidence>
<evidence type="ECO:0000256" key="11">
    <source>
        <dbReference type="ARBA" id="ARBA00023002"/>
    </source>
</evidence>
<dbReference type="InterPro" id="IPR000823">
    <property type="entry name" value="Peroxidase_pln"/>
</dbReference>
<feature type="chain" id="PRO_5015023281" description="Peroxidase" evidence="20">
    <location>
        <begin position="30"/>
        <end position="328"/>
    </location>
</feature>
<feature type="binding site" evidence="17">
    <location>
        <position position="201"/>
    </location>
    <ligand>
        <name>Ca(2+)</name>
        <dbReference type="ChEBI" id="CHEBI:29108"/>
        <label>2</label>
    </ligand>
</feature>
<feature type="binding site" evidence="17">
    <location>
        <position position="81"/>
    </location>
    <ligand>
        <name>Ca(2+)</name>
        <dbReference type="ChEBI" id="CHEBI:29108"/>
        <label>1</label>
    </ligand>
</feature>
<dbReference type="PROSITE" id="PS50873">
    <property type="entry name" value="PEROXIDASE_4"/>
    <property type="match status" value="1"/>
</dbReference>
<evidence type="ECO:0000256" key="10">
    <source>
        <dbReference type="ARBA" id="ARBA00022837"/>
    </source>
</evidence>
<dbReference type="Proteomes" id="UP000237000">
    <property type="component" value="Unassembled WGS sequence"/>
</dbReference>
<feature type="binding site" evidence="17">
    <location>
        <position position="83"/>
    </location>
    <ligand>
        <name>Ca(2+)</name>
        <dbReference type="ChEBI" id="CHEBI:29108"/>
        <label>1</label>
    </ligand>
</feature>
<protein>
    <recommendedName>
        <fullName evidence="5 20">Peroxidase</fullName>
        <ecNumber evidence="5 20">1.11.1.7</ecNumber>
    </recommendedName>
</protein>
<keyword evidence="7 20" id="KW-0349">Heme</keyword>
<proteinExistence type="inferred from homology"/>
<evidence type="ECO:0000256" key="15">
    <source>
        <dbReference type="PIRSR" id="PIRSR600823-1"/>
    </source>
</evidence>
<feature type="binding site" description="axial binding residue" evidence="17">
    <location>
        <position position="200"/>
    </location>
    <ligand>
        <name>heme b</name>
        <dbReference type="ChEBI" id="CHEBI:60344"/>
    </ligand>
    <ligandPart>
        <name>Fe</name>
        <dbReference type="ChEBI" id="CHEBI:18248"/>
    </ligandPart>
</feature>
<feature type="disulfide bond" evidence="19">
    <location>
        <begin position="207"/>
        <end position="233"/>
    </location>
</feature>
<feature type="binding site" evidence="17">
    <location>
        <position position="248"/>
    </location>
    <ligand>
        <name>Ca(2+)</name>
        <dbReference type="ChEBI" id="CHEBI:29108"/>
        <label>2</label>
    </ligand>
</feature>
<evidence type="ECO:0000256" key="16">
    <source>
        <dbReference type="PIRSR" id="PIRSR600823-2"/>
    </source>
</evidence>
<comment type="cofactor">
    <cofactor evidence="17 20">
        <name>Ca(2+)</name>
        <dbReference type="ChEBI" id="CHEBI:29108"/>
    </cofactor>
    <text evidence="17 20">Binds 2 calcium ions per subunit.</text>
</comment>
<keyword evidence="20" id="KW-0376">Hydrogen peroxide</keyword>
<dbReference type="Gene3D" id="1.10.420.10">
    <property type="entry name" value="Peroxidase, domain 2"/>
    <property type="match status" value="1"/>
</dbReference>
<dbReference type="STRING" id="63057.A0A2P5E9J7"/>
<evidence type="ECO:0000313" key="22">
    <source>
        <dbReference type="EMBL" id="PON82184.1"/>
    </source>
</evidence>
<evidence type="ECO:0000256" key="4">
    <source>
        <dbReference type="ARBA" id="ARBA00006873"/>
    </source>
</evidence>
<dbReference type="GO" id="GO:0046872">
    <property type="term" value="F:metal ion binding"/>
    <property type="evidence" value="ECO:0007669"/>
    <property type="project" value="UniProtKB-UniRule"/>
</dbReference>
<feature type="binding site" evidence="17">
    <location>
        <position position="95"/>
    </location>
    <ligand>
        <name>Ca(2+)</name>
        <dbReference type="ChEBI" id="CHEBI:29108"/>
        <label>1</label>
    </ligand>
</feature>
<keyword evidence="9 20" id="KW-0732">Signal</keyword>
<dbReference type="FunFam" id="1.10.420.10:FF:000006">
    <property type="entry name" value="Peroxidase"/>
    <property type="match status" value="1"/>
</dbReference>
<feature type="site" description="Transition state stabilizer" evidence="18">
    <location>
        <position position="69"/>
    </location>
</feature>
<feature type="binding site" evidence="17">
    <location>
        <position position="74"/>
    </location>
    <ligand>
        <name>Ca(2+)</name>
        <dbReference type="ChEBI" id="CHEBI:29108"/>
        <label>1</label>
    </ligand>
</feature>
<evidence type="ECO:0000256" key="1">
    <source>
        <dbReference type="ARBA" id="ARBA00000189"/>
    </source>
</evidence>
<feature type="binding site" evidence="16">
    <location>
        <position position="170"/>
    </location>
    <ligand>
        <name>substrate</name>
    </ligand>
</feature>
<dbReference type="PROSITE" id="PS51257">
    <property type="entry name" value="PROKAR_LIPOPROTEIN"/>
    <property type="match status" value="1"/>
</dbReference>
<sequence length="328" mass="34966">MGSFGLRTKCSSFPVAAAFLLLLFSTTCSCNLSSSTFYDSTCPKALSTIQTSVRRAVSRERRLAASLIRLHFHDCFVQGCDASILLKSSSSIVTEQGAPQNNNSVRGFEVIDEAKSQLERICPGIVSCADILAVAARDSSVAVGGPSWAVKLGRRDSTTASLSKAITDLPLFTASLANLTSLFATKGLNTRDLVALSGSHTIGQAHCSTFRGRIYDSSSDIDANFARTRQRRCPSNSTQGSTNLAPLDLVTPNQLDINYFKNLIQKKGLLASDQVLFSGGSTDDIVIEYSKKSAAFSSDFASAMVKMGDIEPLTGSSGQIRKICSAVN</sequence>
<comment type="similarity">
    <text evidence="20">Belongs to the peroxidase family. Classical plant (class III) peroxidase subfamily.</text>
</comment>
<evidence type="ECO:0000256" key="12">
    <source>
        <dbReference type="ARBA" id="ARBA00023004"/>
    </source>
</evidence>
<dbReference type="PRINTS" id="PR00461">
    <property type="entry name" value="PLPEROXIDASE"/>
</dbReference>
<dbReference type="SUPFAM" id="SSF48113">
    <property type="entry name" value="Heme-dependent peroxidases"/>
    <property type="match status" value="1"/>
</dbReference>
<dbReference type="CDD" id="cd00693">
    <property type="entry name" value="secretory_peroxidase"/>
    <property type="match status" value="1"/>
</dbReference>
<dbReference type="PROSITE" id="PS00436">
    <property type="entry name" value="PEROXIDASE_2"/>
    <property type="match status" value="1"/>
</dbReference>
<keyword evidence="23" id="KW-1185">Reference proteome</keyword>
<comment type="caution">
    <text evidence="22">The sequence shown here is derived from an EMBL/GenBank/DDBJ whole genome shotgun (WGS) entry which is preliminary data.</text>
</comment>
<evidence type="ECO:0000256" key="3">
    <source>
        <dbReference type="ARBA" id="ARBA00004613"/>
    </source>
</evidence>
<gene>
    <name evidence="22" type="ORF">TorRG33x02_220350</name>
</gene>
<dbReference type="InterPro" id="IPR019793">
    <property type="entry name" value="Peroxidases_heam-ligand_BS"/>
</dbReference>
<accession>A0A2P5E9J7</accession>
<dbReference type="PANTHER" id="PTHR31388">
    <property type="entry name" value="PEROXIDASE 72-RELATED"/>
    <property type="match status" value="1"/>
</dbReference>
<dbReference type="OrthoDB" id="2113341at2759"/>
<evidence type="ECO:0000313" key="23">
    <source>
        <dbReference type="Proteomes" id="UP000237000"/>
    </source>
</evidence>
<keyword evidence="14" id="KW-0325">Glycoprotein</keyword>
<evidence type="ECO:0000256" key="7">
    <source>
        <dbReference type="ARBA" id="ARBA00022617"/>
    </source>
</evidence>
<keyword evidence="10 17" id="KW-0106">Calcium</keyword>
<dbReference type="FunCoup" id="A0A2P5E9J7">
    <property type="interactions" value="106"/>
</dbReference>
<dbReference type="InterPro" id="IPR019794">
    <property type="entry name" value="Peroxidases_AS"/>
</dbReference>
<evidence type="ECO:0000256" key="19">
    <source>
        <dbReference type="PIRSR" id="PIRSR600823-5"/>
    </source>
</evidence>
<comment type="similarity">
    <text evidence="4">Belongs to the peroxidase family. Ascorbate peroxidase subfamily.</text>
</comment>
<evidence type="ECO:0000256" key="18">
    <source>
        <dbReference type="PIRSR" id="PIRSR600823-4"/>
    </source>
</evidence>
<evidence type="ECO:0000256" key="13">
    <source>
        <dbReference type="ARBA" id="ARBA00023157"/>
    </source>
</evidence>
<evidence type="ECO:0000256" key="17">
    <source>
        <dbReference type="PIRSR" id="PIRSR600823-3"/>
    </source>
</evidence>
<evidence type="ECO:0000256" key="6">
    <source>
        <dbReference type="ARBA" id="ARBA00022559"/>
    </source>
</evidence>
<evidence type="ECO:0000256" key="20">
    <source>
        <dbReference type="RuleBase" id="RU362060"/>
    </source>
</evidence>
<dbReference type="Gene3D" id="1.10.520.10">
    <property type="match status" value="1"/>
</dbReference>
<dbReference type="InterPro" id="IPR002016">
    <property type="entry name" value="Haem_peroxidase"/>
</dbReference>
<dbReference type="PANTHER" id="PTHR31388:SF115">
    <property type="entry name" value="PEROXIDASE 5"/>
    <property type="match status" value="1"/>
</dbReference>
<dbReference type="GO" id="GO:0005576">
    <property type="term" value="C:extracellular region"/>
    <property type="evidence" value="ECO:0007669"/>
    <property type="project" value="UniProtKB-SubCell"/>
</dbReference>
<feature type="binding site" evidence="17">
    <location>
        <position position="77"/>
    </location>
    <ligand>
        <name>Ca(2+)</name>
        <dbReference type="ChEBI" id="CHEBI:29108"/>
        <label>1</label>
    </ligand>
</feature>